<dbReference type="GO" id="GO:0004497">
    <property type="term" value="F:monooxygenase activity"/>
    <property type="evidence" value="ECO:0007669"/>
    <property type="project" value="TreeGrafter"/>
</dbReference>
<dbReference type="OrthoDB" id="9786503at2"/>
<organism evidence="2 3">
    <name type="scientific">Lutimaribacter pacificus</name>
    <dbReference type="NCBI Taxonomy" id="391948"/>
    <lineage>
        <taxon>Bacteria</taxon>
        <taxon>Pseudomonadati</taxon>
        <taxon>Pseudomonadota</taxon>
        <taxon>Alphaproteobacteria</taxon>
        <taxon>Rhodobacterales</taxon>
        <taxon>Roseobacteraceae</taxon>
        <taxon>Lutimaribacter</taxon>
    </lineage>
</organism>
<evidence type="ECO:0000313" key="3">
    <source>
        <dbReference type="Proteomes" id="UP000324252"/>
    </source>
</evidence>
<dbReference type="PANTHER" id="PTHR43539:SF38">
    <property type="entry name" value="INDOLE-3-PYRUVATE MONOOXYGENASE YUCCA6"/>
    <property type="match status" value="1"/>
</dbReference>
<dbReference type="AlphaFoldDB" id="A0A1H0A806"/>
<sequence>METANHVTDCLIIGAGPAGLQAAYFLDRKGISFRILERGAVGQFFRRFPRHRMLISINKVHTGLSNPDTKLRFDWNSLLNDEGQMFTDVSRRYFPDADDYVGYLDAFAERFADRISCGVEVTRIGKEGELFTVETGDGATHHARTVIVATGVSRPWHADIEGIGLAEQYHDFDPTPERFRDKRVAILGKGNSAFETAESLIEEAQAIHVVSPNPVKFAWNTHFVGNLRAVNNNFLDTYQLKSQNAVVDGAVTRIEKEGDGLTLHVAMSAAEGHEIVLHYDHVIACTGFRFDDSILDPAIRPEMRHMGKFPAMTAEWESEAAPGLFFAGTIMQCRDFKKTMSGFVHGFRHNVKCLAEFVAGRVTGQPYPHGTAPLDRPALGGLLIDRISTASGMFLQPSFLGDVIVLDGPEAGAHYTDVPMHWADEAPEFRGRTVLRVTLEFGNFGPDPMHVKRAHTTDGDAADPFIHPVLRLVRDGEVLAQAHLSDHLDSDWRAPGAKDAGAGTVQRMTYVDAGRTLSGNEVAERQIADFFDRAGLFAATPVAVPAQ</sequence>
<dbReference type="Gene3D" id="3.50.50.60">
    <property type="entry name" value="FAD/NAD(P)-binding domain"/>
    <property type="match status" value="2"/>
</dbReference>
<dbReference type="GO" id="GO:0050660">
    <property type="term" value="F:flavin adenine dinucleotide binding"/>
    <property type="evidence" value="ECO:0007669"/>
    <property type="project" value="TreeGrafter"/>
</dbReference>
<protein>
    <submittedName>
        <fullName evidence="2">Pyridine nucleotide-disulphide oxidoreductase</fullName>
    </submittedName>
</protein>
<dbReference type="Pfam" id="PF13738">
    <property type="entry name" value="Pyr_redox_3"/>
    <property type="match status" value="1"/>
</dbReference>
<dbReference type="InterPro" id="IPR050982">
    <property type="entry name" value="Auxin_biosynth/cation_transpt"/>
</dbReference>
<dbReference type="PRINTS" id="PR00411">
    <property type="entry name" value="PNDRDTASEI"/>
</dbReference>
<keyword evidence="3" id="KW-1185">Reference proteome</keyword>
<dbReference type="EMBL" id="FQZZ01000001">
    <property type="protein sequence ID" value="SHJ72109.1"/>
    <property type="molecule type" value="Genomic_DNA"/>
</dbReference>
<accession>A0A1H0A806</accession>
<dbReference type="GO" id="GO:0009851">
    <property type="term" value="P:auxin biosynthetic process"/>
    <property type="evidence" value="ECO:0007669"/>
    <property type="project" value="TreeGrafter"/>
</dbReference>
<dbReference type="InterPro" id="IPR036188">
    <property type="entry name" value="FAD/NAD-bd_sf"/>
</dbReference>
<dbReference type="RefSeq" id="WP_149786017.1">
    <property type="nucleotide sequence ID" value="NZ_FNIO01000001.1"/>
</dbReference>
<evidence type="ECO:0000256" key="1">
    <source>
        <dbReference type="ARBA" id="ARBA00023002"/>
    </source>
</evidence>
<dbReference type="Proteomes" id="UP000324252">
    <property type="component" value="Unassembled WGS sequence"/>
</dbReference>
<dbReference type="PANTHER" id="PTHR43539">
    <property type="entry name" value="FLAVIN-BINDING MONOOXYGENASE-LIKE PROTEIN (AFU_ORTHOLOGUE AFUA_4G09220)"/>
    <property type="match status" value="1"/>
</dbReference>
<gene>
    <name evidence="2" type="ORF">SAMN05444142_1011147</name>
</gene>
<reference evidence="2 3" key="1">
    <citation type="submission" date="2016-11" db="EMBL/GenBank/DDBJ databases">
        <authorList>
            <person name="Varghese N."/>
            <person name="Submissions S."/>
        </authorList>
    </citation>
    <scope>NUCLEOTIDE SEQUENCE [LARGE SCALE GENOMIC DNA]</scope>
    <source>
        <strain evidence="2 3">DSM 29620</strain>
    </source>
</reference>
<keyword evidence="1" id="KW-0560">Oxidoreductase</keyword>
<name>A0A1H0A806_9RHOB</name>
<dbReference type="SUPFAM" id="SSF51905">
    <property type="entry name" value="FAD/NAD(P)-binding domain"/>
    <property type="match status" value="1"/>
</dbReference>
<evidence type="ECO:0000313" key="2">
    <source>
        <dbReference type="EMBL" id="SHJ72109.1"/>
    </source>
</evidence>
<dbReference type="PRINTS" id="PR00368">
    <property type="entry name" value="FADPNR"/>
</dbReference>
<proteinExistence type="predicted"/>